<accession>A0A514LKR5</accession>
<comment type="similarity">
    <text evidence="2">Belongs to the UPF0073 (Hly-III) family.</text>
</comment>
<feature type="transmembrane region" description="Helical" evidence="7">
    <location>
        <begin position="161"/>
        <end position="184"/>
    </location>
</feature>
<evidence type="ECO:0000256" key="1">
    <source>
        <dbReference type="ARBA" id="ARBA00004127"/>
    </source>
</evidence>
<keyword evidence="4 7" id="KW-1133">Transmembrane helix</keyword>
<evidence type="ECO:0000256" key="7">
    <source>
        <dbReference type="SAM" id="Phobius"/>
    </source>
</evidence>
<dbReference type="GO" id="GO:0140911">
    <property type="term" value="F:pore-forming activity"/>
    <property type="evidence" value="ECO:0007669"/>
    <property type="project" value="InterPro"/>
</dbReference>
<feature type="binding site" evidence="6">
    <location>
        <position position="190"/>
    </location>
    <ligand>
        <name>Zn(2+)</name>
        <dbReference type="ChEBI" id="CHEBI:29105"/>
    </ligand>
</feature>
<sequence>MLDHSNIFTKKEEIANAVTHGIGSLLSIAALVLLIVYATQIGTPLHIVSVSIFGATMLLLYVCSTLVHSFPKGKAKNLFEILDHSSIYLFIAGTYTPFLFHVLEGTMSWTLFGIIWGLAITGIVFKIFFVRRFRVLSTLLYILMGWIIVIAWAPLSAVVPTGGLVLLIIGGIFYTTGAFFYLWGRFPYHHAIWHLFVIAGSAAHFFAILFYVIPL</sequence>
<dbReference type="PANTHER" id="PTHR20855">
    <property type="entry name" value="ADIPOR/PROGESTIN RECEPTOR-RELATED"/>
    <property type="match status" value="1"/>
</dbReference>
<dbReference type="AlphaFoldDB" id="A0A514LKR5"/>
<dbReference type="RefSeq" id="WP_142090963.1">
    <property type="nucleotide sequence ID" value="NZ_CP035485.1"/>
</dbReference>
<dbReference type="GO" id="GO:0046872">
    <property type="term" value="F:metal ion binding"/>
    <property type="evidence" value="ECO:0007669"/>
    <property type="project" value="UniProtKB-KW"/>
</dbReference>
<dbReference type="NCBIfam" id="TIGR01065">
    <property type="entry name" value="hlyIII"/>
    <property type="match status" value="1"/>
</dbReference>
<dbReference type="GO" id="GO:0012505">
    <property type="term" value="C:endomembrane system"/>
    <property type="evidence" value="ECO:0007669"/>
    <property type="project" value="UniProtKB-SubCell"/>
</dbReference>
<feature type="transmembrane region" description="Helical" evidence="7">
    <location>
        <begin position="136"/>
        <end position="155"/>
    </location>
</feature>
<comment type="subcellular location">
    <subcellularLocation>
        <location evidence="1">Endomembrane system</location>
        <topology evidence="1">Multi-pass membrane protein</topology>
    </subcellularLocation>
</comment>
<feature type="binding site" evidence="6">
    <location>
        <position position="68"/>
    </location>
    <ligand>
        <name>Zn(2+)</name>
        <dbReference type="ChEBI" id="CHEBI:29105"/>
    </ligand>
</feature>
<feature type="transmembrane region" description="Helical" evidence="7">
    <location>
        <begin position="87"/>
        <end position="103"/>
    </location>
</feature>
<evidence type="ECO:0000256" key="2">
    <source>
        <dbReference type="ARBA" id="ARBA00008488"/>
    </source>
</evidence>
<evidence type="ECO:0000256" key="5">
    <source>
        <dbReference type="ARBA" id="ARBA00023136"/>
    </source>
</evidence>
<evidence type="ECO:0000256" key="6">
    <source>
        <dbReference type="PIRSR" id="PIRSR604254-1"/>
    </source>
</evidence>
<keyword evidence="9" id="KW-1185">Reference proteome</keyword>
<name>A0A514LKR5_9BACI</name>
<dbReference type="InterPro" id="IPR005744">
    <property type="entry name" value="Hy-lIII"/>
</dbReference>
<keyword evidence="6" id="KW-0862">Zinc</keyword>
<evidence type="ECO:0000256" key="3">
    <source>
        <dbReference type="ARBA" id="ARBA00022692"/>
    </source>
</evidence>
<gene>
    <name evidence="8" type="ORF">EPH95_15685</name>
</gene>
<dbReference type="PANTHER" id="PTHR20855:SF129">
    <property type="entry name" value="HEMOLYSIN-3 HOMOLOG"/>
    <property type="match status" value="1"/>
</dbReference>
<evidence type="ECO:0000313" key="8">
    <source>
        <dbReference type="EMBL" id="QDI92458.1"/>
    </source>
</evidence>
<feature type="transmembrane region" description="Helical" evidence="7">
    <location>
        <begin position="45"/>
        <end position="67"/>
    </location>
</feature>
<evidence type="ECO:0000256" key="4">
    <source>
        <dbReference type="ARBA" id="ARBA00022989"/>
    </source>
</evidence>
<reference evidence="9" key="1">
    <citation type="submission" date="2019-01" db="EMBL/GenBank/DDBJ databases">
        <title>Genomic analysis of Salicibibacter sp. NKC3-5.</title>
        <authorList>
            <person name="Oh Y.J."/>
        </authorList>
    </citation>
    <scope>NUCLEOTIDE SEQUENCE [LARGE SCALE GENOMIC DNA]</scope>
    <source>
        <strain evidence="9">NKC3-5</strain>
    </source>
</reference>
<feature type="transmembrane region" description="Helical" evidence="7">
    <location>
        <begin position="21"/>
        <end position="39"/>
    </location>
</feature>
<dbReference type="EMBL" id="CP035485">
    <property type="protein sequence ID" value="QDI92458.1"/>
    <property type="molecule type" value="Genomic_DNA"/>
</dbReference>
<dbReference type="KEGG" id="sale:EPH95_15685"/>
<protein>
    <submittedName>
        <fullName evidence="8">Hemolysin III family protein</fullName>
    </submittedName>
</protein>
<dbReference type="Proteomes" id="UP000319756">
    <property type="component" value="Chromosome"/>
</dbReference>
<organism evidence="8 9">
    <name type="scientific">Salicibibacter halophilus</name>
    <dbReference type="NCBI Taxonomy" id="2502791"/>
    <lineage>
        <taxon>Bacteria</taxon>
        <taxon>Bacillati</taxon>
        <taxon>Bacillota</taxon>
        <taxon>Bacilli</taxon>
        <taxon>Bacillales</taxon>
        <taxon>Bacillaceae</taxon>
        <taxon>Salicibibacter</taxon>
    </lineage>
</organism>
<dbReference type="Pfam" id="PF03006">
    <property type="entry name" value="HlyIII"/>
    <property type="match status" value="1"/>
</dbReference>
<feature type="binding site" evidence="6">
    <location>
        <position position="194"/>
    </location>
    <ligand>
        <name>Zn(2+)</name>
        <dbReference type="ChEBI" id="CHEBI:29105"/>
    </ligand>
</feature>
<keyword evidence="3 7" id="KW-0812">Transmembrane</keyword>
<keyword evidence="5 7" id="KW-0472">Membrane</keyword>
<evidence type="ECO:0000313" key="9">
    <source>
        <dbReference type="Proteomes" id="UP000319756"/>
    </source>
</evidence>
<dbReference type="OrthoDB" id="9813689at2"/>
<proteinExistence type="inferred from homology"/>
<keyword evidence="6" id="KW-0479">Metal-binding</keyword>
<feature type="transmembrane region" description="Helical" evidence="7">
    <location>
        <begin position="191"/>
        <end position="213"/>
    </location>
</feature>
<feature type="transmembrane region" description="Helical" evidence="7">
    <location>
        <begin position="109"/>
        <end position="129"/>
    </location>
</feature>
<dbReference type="InterPro" id="IPR004254">
    <property type="entry name" value="AdipoR/HlyIII-related"/>
</dbReference>
<dbReference type="GO" id="GO:0016020">
    <property type="term" value="C:membrane"/>
    <property type="evidence" value="ECO:0007669"/>
    <property type="project" value="InterPro"/>
</dbReference>